<evidence type="ECO:0000259" key="17">
    <source>
        <dbReference type="Pfam" id="PF00535"/>
    </source>
</evidence>
<accession>A0A3M7S3R5</accession>
<comment type="caution">
    <text evidence="20">The sequence shown here is derived from an EMBL/GenBank/DDBJ whole genome shotgun (WGS) entry which is preliminary data.</text>
</comment>
<evidence type="ECO:0000256" key="4">
    <source>
        <dbReference type="ARBA" id="ARBA00005680"/>
    </source>
</evidence>
<comment type="similarity">
    <text evidence="4 16">Belongs to the glycosyltransferase 2 family. GalNAc-T subfamily.</text>
</comment>
<dbReference type="Gene3D" id="2.80.10.50">
    <property type="match status" value="1"/>
</dbReference>
<dbReference type="UniPathway" id="UPA00378"/>
<evidence type="ECO:0000313" key="21">
    <source>
        <dbReference type="Proteomes" id="UP000276133"/>
    </source>
</evidence>
<comment type="cofactor">
    <cofactor evidence="1 16">
        <name>Mn(2+)</name>
        <dbReference type="ChEBI" id="CHEBI:29035"/>
    </cofactor>
</comment>
<keyword evidence="15 16" id="KW-0464">Manganese</keyword>
<gene>
    <name evidence="20" type="ORF">BpHYR1_036217</name>
</gene>
<protein>
    <recommendedName>
        <fullName evidence="16">Polypeptide N-acetylgalactosaminyltransferase</fullName>
        <ecNumber evidence="16">2.4.1.-</ecNumber>
    </recommendedName>
    <alternativeName>
        <fullName evidence="16">Protein-UDP acetylgalactosaminyltransferase</fullName>
    </alternativeName>
</protein>
<dbReference type="Pfam" id="PF00535">
    <property type="entry name" value="Glycos_transf_2"/>
    <property type="match status" value="1"/>
</dbReference>
<dbReference type="Proteomes" id="UP000276133">
    <property type="component" value="Unassembled WGS sequence"/>
</dbReference>
<reference evidence="20 21" key="1">
    <citation type="journal article" date="2018" name="Sci. Rep.">
        <title>Genomic signatures of local adaptation to the degree of environmental predictability in rotifers.</title>
        <authorList>
            <person name="Franch-Gras L."/>
            <person name="Hahn C."/>
            <person name="Garcia-Roger E.M."/>
            <person name="Carmona M.J."/>
            <person name="Serra M."/>
            <person name="Gomez A."/>
        </authorList>
    </citation>
    <scope>NUCLEOTIDE SEQUENCE [LARGE SCALE GENOMIC DNA]</scope>
    <source>
        <strain evidence="20">HYR1</strain>
    </source>
</reference>
<dbReference type="GO" id="GO:0046872">
    <property type="term" value="F:metal ion binding"/>
    <property type="evidence" value="ECO:0007669"/>
    <property type="project" value="UniProtKB-KW"/>
</dbReference>
<evidence type="ECO:0000256" key="8">
    <source>
        <dbReference type="ARBA" id="ARBA00022723"/>
    </source>
</evidence>
<comment type="pathway">
    <text evidence="3 16">Protein modification; protein glycosylation.</text>
</comment>
<dbReference type="SUPFAM" id="SSF53448">
    <property type="entry name" value="Nucleotide-diphospho-sugar transferases"/>
    <property type="match status" value="1"/>
</dbReference>
<feature type="domain" description="Galactosyltransferase C-terminal" evidence="19">
    <location>
        <begin position="410"/>
        <end position="476"/>
    </location>
</feature>
<evidence type="ECO:0000256" key="12">
    <source>
        <dbReference type="ARBA" id="ARBA00023034"/>
    </source>
</evidence>
<name>A0A3M7S3R5_BRAPC</name>
<dbReference type="Pfam" id="PF00652">
    <property type="entry name" value="Ricin_B_lectin"/>
    <property type="match status" value="1"/>
</dbReference>
<evidence type="ECO:0000256" key="9">
    <source>
        <dbReference type="ARBA" id="ARBA00022734"/>
    </source>
</evidence>
<evidence type="ECO:0000256" key="3">
    <source>
        <dbReference type="ARBA" id="ARBA00004922"/>
    </source>
</evidence>
<feature type="transmembrane region" description="Helical" evidence="16">
    <location>
        <begin position="12"/>
        <end position="30"/>
    </location>
</feature>
<dbReference type="InterPro" id="IPR045885">
    <property type="entry name" value="GalNAc-T"/>
</dbReference>
<dbReference type="AlphaFoldDB" id="A0A3M7S3R5"/>
<dbReference type="GO" id="GO:0006493">
    <property type="term" value="P:protein O-linked glycosylation"/>
    <property type="evidence" value="ECO:0007669"/>
    <property type="project" value="TreeGrafter"/>
</dbReference>
<evidence type="ECO:0000259" key="19">
    <source>
        <dbReference type="Pfam" id="PF02709"/>
    </source>
</evidence>
<dbReference type="EC" id="2.4.1.-" evidence="16"/>
<keyword evidence="6 16" id="KW-0808">Transferase</keyword>
<dbReference type="InterPro" id="IPR001173">
    <property type="entry name" value="Glyco_trans_2-like"/>
</dbReference>
<evidence type="ECO:0000256" key="1">
    <source>
        <dbReference type="ARBA" id="ARBA00001936"/>
    </source>
</evidence>
<keyword evidence="12 16" id="KW-0333">Golgi apparatus</keyword>
<dbReference type="GO" id="GO:0000139">
    <property type="term" value="C:Golgi membrane"/>
    <property type="evidence" value="ECO:0007669"/>
    <property type="project" value="UniProtKB-SubCell"/>
</dbReference>
<dbReference type="STRING" id="10195.A0A3M7S3R5"/>
<dbReference type="PANTHER" id="PTHR11675:SF68">
    <property type="entry name" value="N-ACETYLGALACTOSAMINYLTRANSFERASE 7"/>
    <property type="match status" value="1"/>
</dbReference>
<feature type="domain" description="Ricin B lectin" evidence="18">
    <location>
        <begin position="605"/>
        <end position="712"/>
    </location>
</feature>
<keyword evidence="8" id="KW-0479">Metal-binding</keyword>
<keyword evidence="14 16" id="KW-1015">Disulfide bond</keyword>
<dbReference type="PROSITE" id="PS50231">
    <property type="entry name" value="RICIN_B_LECTIN"/>
    <property type="match status" value="1"/>
</dbReference>
<comment type="subcellular location">
    <subcellularLocation>
        <location evidence="2 16">Golgi apparatus membrane</location>
        <topology evidence="2 16">Single-pass type II membrane protein</topology>
    </subcellularLocation>
</comment>
<keyword evidence="10" id="KW-0735">Signal-anchor</keyword>
<evidence type="ECO:0000256" key="5">
    <source>
        <dbReference type="ARBA" id="ARBA00022676"/>
    </source>
</evidence>
<dbReference type="InterPro" id="IPR027791">
    <property type="entry name" value="Galactosyl_T_C"/>
</dbReference>
<sequence length="719" mass="82655">MVRLKYSSIAKLVALFFVVFFILPSFFNLFDSSSDLSDFNDHPRNIEQKRLVQNDGQLPNRYGENPENAAVFMEGKLGNYEPILEPRSGPGEGGVGVNLSPEEKSAAERTVREFGFNMVASDKISLDRRIKDTRPAECKYWHYPEISKLPTASVVIVFVNEGWSTLMRTVHSVLNTSPPELIADIVLVDDYSNKEHLKEKLENYITRFNGKVKLVRTSKREGLVRARVIGAEKAAGDVIVILDAHCECAANWLPPLLTRIAVNRKILAVPIVDGIKWNTLEHEGYSRDTKMAGIWEWGFLKIVAVPIVDKISWQNLEHKVVYRENMRYKGVFEWGFLYKEMTLPAFEERPGKKFSDPYGKTLAIPIVDGIDWNTIEHTDIYGGALNRGIWEWGFLYKETQVPEKESKMHKHYSEPYWSPTHAGGLLAIEKKWFFELGGYDPGIKIWGGEQYELSFKVWQCGGMVEWVPCSHVAHIYRGPRTESVHPPDGNPHQTSINHMRLAETWMDEYKEYYYIREPQIKRLDFGDISEQLAIREKLQCKSFKWFMENVAYDLPKKFPLPPKNKVWGECQSVQHKVCLDVRGAGFGQPIGVSGCHHQLGNQCKNAQHRVCLSGWSIDFGQPLKISRCHGELFRLNVEGELSSGEHCFVSDRNIVKKKFCLNYEGVWNPIGEWQYDTEKKTIKSSKEKTCLTTDGSNLKLDECDDSNLSQKWDWKEIYY</sequence>
<dbReference type="SUPFAM" id="SSF50370">
    <property type="entry name" value="Ricin B-like lectins"/>
    <property type="match status" value="1"/>
</dbReference>
<keyword evidence="11 16" id="KW-1133">Transmembrane helix</keyword>
<evidence type="ECO:0000256" key="13">
    <source>
        <dbReference type="ARBA" id="ARBA00023136"/>
    </source>
</evidence>
<dbReference type="Gene3D" id="3.90.550.10">
    <property type="entry name" value="Spore Coat Polysaccharide Biosynthesis Protein SpsA, Chain A"/>
    <property type="match status" value="2"/>
</dbReference>
<keyword evidence="21" id="KW-1185">Reference proteome</keyword>
<keyword evidence="13 16" id="KW-0472">Membrane</keyword>
<evidence type="ECO:0000256" key="2">
    <source>
        <dbReference type="ARBA" id="ARBA00004323"/>
    </source>
</evidence>
<dbReference type="PANTHER" id="PTHR11675">
    <property type="entry name" value="N-ACETYLGALACTOSAMINYLTRANSFERASE"/>
    <property type="match status" value="1"/>
</dbReference>
<evidence type="ECO:0000256" key="7">
    <source>
        <dbReference type="ARBA" id="ARBA00022692"/>
    </source>
</evidence>
<feature type="domain" description="Glycosyltransferase 2-like" evidence="17">
    <location>
        <begin position="153"/>
        <end position="286"/>
    </location>
</feature>
<dbReference type="Pfam" id="PF02709">
    <property type="entry name" value="Glyco_transf_7C"/>
    <property type="match status" value="1"/>
</dbReference>
<evidence type="ECO:0000256" key="16">
    <source>
        <dbReference type="RuleBase" id="RU361242"/>
    </source>
</evidence>
<evidence type="ECO:0000259" key="18">
    <source>
        <dbReference type="Pfam" id="PF00652"/>
    </source>
</evidence>
<keyword evidence="7 16" id="KW-0812">Transmembrane</keyword>
<proteinExistence type="inferred from homology"/>
<dbReference type="InterPro" id="IPR029044">
    <property type="entry name" value="Nucleotide-diphossugar_trans"/>
</dbReference>
<evidence type="ECO:0000256" key="6">
    <source>
        <dbReference type="ARBA" id="ARBA00022679"/>
    </source>
</evidence>
<organism evidence="20 21">
    <name type="scientific">Brachionus plicatilis</name>
    <name type="common">Marine rotifer</name>
    <name type="synonym">Brachionus muelleri</name>
    <dbReference type="NCBI Taxonomy" id="10195"/>
    <lineage>
        <taxon>Eukaryota</taxon>
        <taxon>Metazoa</taxon>
        <taxon>Spiralia</taxon>
        <taxon>Gnathifera</taxon>
        <taxon>Rotifera</taxon>
        <taxon>Eurotatoria</taxon>
        <taxon>Monogononta</taxon>
        <taxon>Pseudotrocha</taxon>
        <taxon>Ploima</taxon>
        <taxon>Brachionidae</taxon>
        <taxon>Brachionus</taxon>
    </lineage>
</organism>
<dbReference type="OrthoDB" id="6072411at2759"/>
<dbReference type="GO" id="GO:0030246">
    <property type="term" value="F:carbohydrate binding"/>
    <property type="evidence" value="ECO:0007669"/>
    <property type="project" value="UniProtKB-KW"/>
</dbReference>
<keyword evidence="5 16" id="KW-0328">Glycosyltransferase</keyword>
<dbReference type="CDD" id="cd02510">
    <property type="entry name" value="pp-GalNAc-T"/>
    <property type="match status" value="1"/>
</dbReference>
<dbReference type="InterPro" id="IPR000772">
    <property type="entry name" value="Ricin_B_lectin"/>
</dbReference>
<dbReference type="InterPro" id="IPR035992">
    <property type="entry name" value="Ricin_B-like_lectins"/>
</dbReference>
<evidence type="ECO:0000313" key="20">
    <source>
        <dbReference type="EMBL" id="RNA30456.1"/>
    </source>
</evidence>
<dbReference type="EMBL" id="REGN01002086">
    <property type="protein sequence ID" value="RNA30456.1"/>
    <property type="molecule type" value="Genomic_DNA"/>
</dbReference>
<evidence type="ECO:0000256" key="14">
    <source>
        <dbReference type="ARBA" id="ARBA00023157"/>
    </source>
</evidence>
<keyword evidence="9 16" id="KW-0430">Lectin</keyword>
<evidence type="ECO:0000256" key="10">
    <source>
        <dbReference type="ARBA" id="ARBA00022968"/>
    </source>
</evidence>
<dbReference type="GO" id="GO:0004653">
    <property type="term" value="F:polypeptide N-acetylgalactosaminyltransferase activity"/>
    <property type="evidence" value="ECO:0007669"/>
    <property type="project" value="TreeGrafter"/>
</dbReference>
<evidence type="ECO:0000256" key="15">
    <source>
        <dbReference type="ARBA" id="ARBA00023211"/>
    </source>
</evidence>
<evidence type="ECO:0000256" key="11">
    <source>
        <dbReference type="ARBA" id="ARBA00022989"/>
    </source>
</evidence>